<dbReference type="Proteomes" id="UP000271162">
    <property type="component" value="Unassembled WGS sequence"/>
</dbReference>
<evidence type="ECO:0000313" key="3">
    <source>
        <dbReference type="WBParaSite" id="NBR_0001119401-mRNA-1"/>
    </source>
</evidence>
<dbReference type="WBParaSite" id="NBR_0001119401-mRNA-1">
    <property type="protein sequence ID" value="NBR_0001119401-mRNA-1"/>
    <property type="gene ID" value="NBR_0001119401"/>
</dbReference>
<dbReference type="EMBL" id="UYSL01020478">
    <property type="protein sequence ID" value="VDL74784.1"/>
    <property type="molecule type" value="Genomic_DNA"/>
</dbReference>
<organism evidence="3">
    <name type="scientific">Nippostrongylus brasiliensis</name>
    <name type="common">Rat hookworm</name>
    <dbReference type="NCBI Taxonomy" id="27835"/>
    <lineage>
        <taxon>Eukaryota</taxon>
        <taxon>Metazoa</taxon>
        <taxon>Ecdysozoa</taxon>
        <taxon>Nematoda</taxon>
        <taxon>Chromadorea</taxon>
        <taxon>Rhabditida</taxon>
        <taxon>Rhabditina</taxon>
        <taxon>Rhabditomorpha</taxon>
        <taxon>Strongyloidea</taxon>
        <taxon>Heligmosomidae</taxon>
        <taxon>Nippostrongylus</taxon>
    </lineage>
</organism>
<accession>A0A158R048</accession>
<sequence length="110" mass="11688">MCNSGIIEIANERTEQSTTAADSYEATVVASAAAAAAAAAAAPPSLGLTFTVNKLAEDTYNYVLLGLPRPLLNISFDFDDDDENDLERYCSDRKVQFAFDTAATAGLCVR</sequence>
<keyword evidence="2" id="KW-1185">Reference proteome</keyword>
<dbReference type="AlphaFoldDB" id="A0A158R048"/>
<reference evidence="3" key="1">
    <citation type="submission" date="2016-04" db="UniProtKB">
        <authorList>
            <consortium name="WormBaseParasite"/>
        </authorList>
    </citation>
    <scope>IDENTIFICATION</scope>
</reference>
<name>A0A158R048_NIPBR</name>
<gene>
    <name evidence="1" type="ORF">NBR_LOCUS11195</name>
</gene>
<evidence type="ECO:0000313" key="1">
    <source>
        <dbReference type="EMBL" id="VDL74784.1"/>
    </source>
</evidence>
<reference evidence="1 2" key="2">
    <citation type="submission" date="2018-11" db="EMBL/GenBank/DDBJ databases">
        <authorList>
            <consortium name="Pathogen Informatics"/>
        </authorList>
    </citation>
    <scope>NUCLEOTIDE SEQUENCE [LARGE SCALE GENOMIC DNA]</scope>
</reference>
<evidence type="ECO:0000313" key="2">
    <source>
        <dbReference type="Proteomes" id="UP000271162"/>
    </source>
</evidence>
<protein>
    <submittedName>
        <fullName evidence="1 3">Uncharacterized protein</fullName>
    </submittedName>
</protein>
<proteinExistence type="predicted"/>